<gene>
    <name evidence="1" type="ORF">FIESC28_05655</name>
</gene>
<keyword evidence="2" id="KW-1185">Reference proteome</keyword>
<reference evidence="1 2" key="1">
    <citation type="submission" date="2018-06" db="EMBL/GenBank/DDBJ databases">
        <title>Fusarium incarnatum-equiseti species complex species 28.</title>
        <authorList>
            <person name="Gardiner D.M."/>
        </authorList>
    </citation>
    <scope>NUCLEOTIDE SEQUENCE [LARGE SCALE GENOMIC DNA]</scope>
    <source>
        <strain evidence="1 2">FIESC_28</strain>
    </source>
</reference>
<dbReference type="OrthoDB" id="191139at2759"/>
<evidence type="ECO:0000313" key="2">
    <source>
        <dbReference type="Proteomes" id="UP000253153"/>
    </source>
</evidence>
<dbReference type="PANTHER" id="PTHR43647:SF4">
    <property type="entry name" value="KETOREDUCTASE (KR) DOMAIN-CONTAINING PROTEIN"/>
    <property type="match status" value="1"/>
</dbReference>
<dbReference type="GO" id="GO:0005811">
    <property type="term" value="C:lipid droplet"/>
    <property type="evidence" value="ECO:0007669"/>
    <property type="project" value="TreeGrafter"/>
</dbReference>
<dbReference type="Gene3D" id="3.40.50.720">
    <property type="entry name" value="NAD(P)-binding Rossmann-like Domain"/>
    <property type="match status" value="1"/>
</dbReference>
<dbReference type="AlphaFoldDB" id="A0A366RS19"/>
<sequence length="327" mass="36064">MSKPSTGTVLITGANGSCAIPFISHIKTHYPDLTIIATVRNASSDDPNTAHLSSIIPPSSIEALDLSSLAAVNNFTARLSRRFETGEVPPLKAIVCNAFTMSLKDQVFTSDGFEQTFQVNHLAHYLLVLKLLGSMAGDGRIVMLGSNAHYTDRKHPLFDMTVCIPDDIEKLVKPGRDTPGKEYSHGFQRYGVSKLANIMFMHDLNARLAKNPRLSGITAIAMDPGGMVDSRAHKIQTPLIRFMFGLVLLLLPIVKHFTDEVRTSAQSGQELAELAVGDEYKGTKGYFMGLRREKEDSICEDVKIRDVLWNACWEWAGLKKADTVLEE</sequence>
<evidence type="ECO:0000313" key="1">
    <source>
        <dbReference type="EMBL" id="RBR19190.1"/>
    </source>
</evidence>
<dbReference type="RefSeq" id="XP_031016115.1">
    <property type="nucleotide sequence ID" value="XM_031159800.1"/>
</dbReference>
<protein>
    <recommendedName>
        <fullName evidence="3">Ketoreductase (KR) domain-containing protein</fullName>
    </recommendedName>
</protein>
<dbReference type="Proteomes" id="UP000253153">
    <property type="component" value="Unassembled WGS sequence"/>
</dbReference>
<comment type="caution">
    <text evidence="1">The sequence shown here is derived from an EMBL/GenBank/DDBJ whole genome shotgun (WGS) entry which is preliminary data.</text>
</comment>
<evidence type="ECO:0008006" key="3">
    <source>
        <dbReference type="Google" id="ProtNLM"/>
    </source>
</evidence>
<dbReference type="InterPro" id="IPR051593">
    <property type="entry name" value="Ergosterol_Biosynth_ERG27"/>
</dbReference>
<dbReference type="GeneID" id="41995096"/>
<dbReference type="GO" id="GO:0005789">
    <property type="term" value="C:endoplasmic reticulum membrane"/>
    <property type="evidence" value="ECO:0007669"/>
    <property type="project" value="TreeGrafter"/>
</dbReference>
<dbReference type="GO" id="GO:0000253">
    <property type="term" value="F:3-beta-hydroxysteroid 3-dehydrogenase (NADP+) activity"/>
    <property type="evidence" value="ECO:0007669"/>
    <property type="project" value="TreeGrafter"/>
</dbReference>
<dbReference type="SUPFAM" id="SSF51735">
    <property type="entry name" value="NAD(P)-binding Rossmann-fold domains"/>
    <property type="match status" value="1"/>
</dbReference>
<accession>A0A366RS19</accession>
<dbReference type="GO" id="GO:0005741">
    <property type="term" value="C:mitochondrial outer membrane"/>
    <property type="evidence" value="ECO:0007669"/>
    <property type="project" value="TreeGrafter"/>
</dbReference>
<organism evidence="1 2">
    <name type="scientific">Fusarium coffeatum</name>
    <dbReference type="NCBI Taxonomy" id="231269"/>
    <lineage>
        <taxon>Eukaryota</taxon>
        <taxon>Fungi</taxon>
        <taxon>Dikarya</taxon>
        <taxon>Ascomycota</taxon>
        <taxon>Pezizomycotina</taxon>
        <taxon>Sordariomycetes</taxon>
        <taxon>Hypocreomycetidae</taxon>
        <taxon>Hypocreales</taxon>
        <taxon>Nectriaceae</taxon>
        <taxon>Fusarium</taxon>
        <taxon>Fusarium incarnatum-equiseti species complex</taxon>
    </lineage>
</organism>
<dbReference type="InterPro" id="IPR036291">
    <property type="entry name" value="NAD(P)-bd_dom_sf"/>
</dbReference>
<dbReference type="EMBL" id="QKXC01000116">
    <property type="protein sequence ID" value="RBR19190.1"/>
    <property type="molecule type" value="Genomic_DNA"/>
</dbReference>
<name>A0A366RS19_9HYPO</name>
<dbReference type="PANTHER" id="PTHR43647">
    <property type="entry name" value="DEHYDROGENASE"/>
    <property type="match status" value="1"/>
</dbReference>
<proteinExistence type="predicted"/>